<accession>A0A9N9LFZ8</accession>
<feature type="binding site" evidence="2">
    <location>
        <position position="528"/>
    </location>
    <ligand>
        <name>FAD</name>
        <dbReference type="ChEBI" id="CHEBI:57692"/>
    </ligand>
</feature>
<dbReference type="SUPFAM" id="SSF54373">
    <property type="entry name" value="FAD-linked reductases, C-terminal domain"/>
    <property type="match status" value="1"/>
</dbReference>
<comment type="similarity">
    <text evidence="1 3">Belongs to the GMC oxidoreductase family.</text>
</comment>
<comment type="cofactor">
    <cofactor evidence="2">
        <name>FAD</name>
        <dbReference type="ChEBI" id="CHEBI:57692"/>
    </cofactor>
</comment>
<dbReference type="GO" id="GO:0050660">
    <property type="term" value="F:flavin adenine dinucleotide binding"/>
    <property type="evidence" value="ECO:0007669"/>
    <property type="project" value="InterPro"/>
</dbReference>
<dbReference type="OrthoDB" id="413885at2759"/>
<keyword evidence="3" id="KW-0285">Flavoprotein</keyword>
<dbReference type="PIRSF" id="PIRSF000137">
    <property type="entry name" value="Alcohol_oxidase"/>
    <property type="match status" value="1"/>
</dbReference>
<name>A0A9N9LFZ8_9HELO</name>
<keyword evidence="2 3" id="KW-0274">FAD</keyword>
<evidence type="ECO:0000256" key="1">
    <source>
        <dbReference type="ARBA" id="ARBA00010790"/>
    </source>
</evidence>
<dbReference type="PROSITE" id="PS00624">
    <property type="entry name" value="GMC_OXRED_2"/>
    <property type="match status" value="1"/>
</dbReference>
<dbReference type="InterPro" id="IPR007867">
    <property type="entry name" value="GMC_OxRtase_C"/>
</dbReference>
<dbReference type="PROSITE" id="PS00623">
    <property type="entry name" value="GMC_OXRED_1"/>
    <property type="match status" value="1"/>
</dbReference>
<evidence type="ECO:0000313" key="7">
    <source>
        <dbReference type="Proteomes" id="UP000701801"/>
    </source>
</evidence>
<dbReference type="GO" id="GO:0016614">
    <property type="term" value="F:oxidoreductase activity, acting on CH-OH group of donors"/>
    <property type="evidence" value="ECO:0007669"/>
    <property type="project" value="InterPro"/>
</dbReference>
<gene>
    <name evidence="6" type="ORF">HYALB_00003117</name>
</gene>
<evidence type="ECO:0000259" key="5">
    <source>
        <dbReference type="PROSITE" id="PS00624"/>
    </source>
</evidence>
<dbReference type="Pfam" id="PF05199">
    <property type="entry name" value="GMC_oxred_C"/>
    <property type="match status" value="1"/>
</dbReference>
<keyword evidence="7" id="KW-1185">Reference proteome</keyword>
<dbReference type="PANTHER" id="PTHR47190:SF1">
    <property type="entry name" value="GLUCOSE-METHANOL-CHOLINE OXIDOREDUCTASE N-TERMINAL DOMAIN-CONTAINING PROTEIN"/>
    <property type="match status" value="1"/>
</dbReference>
<dbReference type="InterPro" id="IPR012132">
    <property type="entry name" value="GMC_OxRdtase"/>
</dbReference>
<organism evidence="6 7">
    <name type="scientific">Hymenoscyphus albidus</name>
    <dbReference type="NCBI Taxonomy" id="595503"/>
    <lineage>
        <taxon>Eukaryota</taxon>
        <taxon>Fungi</taxon>
        <taxon>Dikarya</taxon>
        <taxon>Ascomycota</taxon>
        <taxon>Pezizomycotina</taxon>
        <taxon>Leotiomycetes</taxon>
        <taxon>Helotiales</taxon>
        <taxon>Helotiaceae</taxon>
        <taxon>Hymenoscyphus</taxon>
    </lineage>
</organism>
<dbReference type="SUPFAM" id="SSF51905">
    <property type="entry name" value="FAD/NAD(P)-binding domain"/>
    <property type="match status" value="1"/>
</dbReference>
<dbReference type="Gene3D" id="3.30.410.10">
    <property type="entry name" value="Cholesterol Oxidase, domain 2"/>
    <property type="match status" value="1"/>
</dbReference>
<comment type="caution">
    <text evidence="6">The sequence shown here is derived from an EMBL/GenBank/DDBJ whole genome shotgun (WGS) entry which is preliminary data.</text>
</comment>
<evidence type="ECO:0000259" key="4">
    <source>
        <dbReference type="PROSITE" id="PS00623"/>
    </source>
</evidence>
<dbReference type="PANTHER" id="PTHR47190">
    <property type="entry name" value="DEHYDROGENASE, PUTATIVE-RELATED"/>
    <property type="match status" value="1"/>
</dbReference>
<dbReference type="Proteomes" id="UP000701801">
    <property type="component" value="Unassembled WGS sequence"/>
</dbReference>
<protein>
    <recommendedName>
        <fullName evidence="4 5">Glucose-methanol-choline oxidoreductase N-terminal domain-containing protein</fullName>
    </recommendedName>
</protein>
<dbReference type="AlphaFoldDB" id="A0A9N9LFZ8"/>
<feature type="binding site" evidence="2">
    <location>
        <position position="240"/>
    </location>
    <ligand>
        <name>FAD</name>
        <dbReference type="ChEBI" id="CHEBI:57692"/>
    </ligand>
</feature>
<evidence type="ECO:0000313" key="6">
    <source>
        <dbReference type="EMBL" id="CAG8971649.1"/>
    </source>
</evidence>
<dbReference type="Pfam" id="PF00732">
    <property type="entry name" value="GMC_oxred_N"/>
    <property type="match status" value="1"/>
</dbReference>
<proteinExistence type="inferred from homology"/>
<dbReference type="Gene3D" id="3.50.50.60">
    <property type="entry name" value="FAD/NAD(P)-binding domain"/>
    <property type="match status" value="1"/>
</dbReference>
<feature type="domain" description="Glucose-methanol-choline oxidoreductase N-terminal" evidence="5">
    <location>
        <begin position="281"/>
        <end position="295"/>
    </location>
</feature>
<evidence type="ECO:0000256" key="2">
    <source>
        <dbReference type="PIRSR" id="PIRSR000137-2"/>
    </source>
</evidence>
<dbReference type="EMBL" id="CAJVRM010000026">
    <property type="protein sequence ID" value="CAG8971649.1"/>
    <property type="molecule type" value="Genomic_DNA"/>
</dbReference>
<dbReference type="InterPro" id="IPR036188">
    <property type="entry name" value="FAD/NAD-bd_sf"/>
</dbReference>
<reference evidence="6" key="1">
    <citation type="submission" date="2021-07" db="EMBL/GenBank/DDBJ databases">
        <authorList>
            <person name="Durling M."/>
        </authorList>
    </citation>
    <scope>NUCLEOTIDE SEQUENCE</scope>
</reference>
<feature type="domain" description="Glucose-methanol-choline oxidoreductase N-terminal" evidence="4">
    <location>
        <begin position="110"/>
        <end position="133"/>
    </location>
</feature>
<dbReference type="InterPro" id="IPR000172">
    <property type="entry name" value="GMC_OxRdtase_N"/>
</dbReference>
<evidence type="ECO:0000256" key="3">
    <source>
        <dbReference type="RuleBase" id="RU003968"/>
    </source>
</evidence>
<sequence>MRYSKSPLGAAFGLLGVVNAEWMDEKWDTIVVGAGPAGIIVSTRMAQAGLKTLLLEAGGPSYGITGGDLDSRRPDWLKNTNLSRVDVPGLYKSIFASGDGMTCSINSYGGCTIGGSSAINAGLFFEPPSSDYDLYFPAGWKSADMKNATQRLYAMQPSTNLTSMDGQRYLQSGYEATRKWLVDGMGWKDVDLNAAANDKTEVFGRPIYDYSNGQRGGPVTTYLQVALGLPNFRLESNVTVTRVERTADRATGVIATLNGQEKLIQLSASTANGVGVILSGGAISSPGLLMHSGIGPVAQLSALHDAGKLAPGIQSASDFIVNEDVGVGLFDNPNTFIELTSPSIQSYTYSYDAPPAGDKDLYLSSRSGPYTFASQTAVFWDTLTRADGSQAVFQGTVDSAGFGEWMDNHTITLNIYGTSGLKSTGSVVLSAPDFKATPDGNVYYSSPTDGLEIASFIHKIFQGLPGAGITPLNIPQGSSVEEIRSYITTASRYARGSVNHFSSSCRIGRCVDGGLRVKGVKGLWVVDGSLLEPLSVNPQFGVMVVAEKGSDTAVEQRDSLGLTF</sequence>
<dbReference type="InterPro" id="IPR053208">
    <property type="entry name" value="GMC_Oxidoreductase_CD"/>
</dbReference>
<feature type="binding site" evidence="2">
    <location>
        <begin position="538"/>
        <end position="539"/>
    </location>
    <ligand>
        <name>FAD</name>
        <dbReference type="ChEBI" id="CHEBI:57692"/>
    </ligand>
</feature>